<dbReference type="GO" id="GO:0009036">
    <property type="term" value="F:type II site-specific deoxyribonuclease activity"/>
    <property type="evidence" value="ECO:0007669"/>
    <property type="project" value="InterPro"/>
</dbReference>
<protein>
    <submittedName>
        <fullName evidence="1">XamI family restriction endonuclease</fullName>
    </submittedName>
</protein>
<accession>A0A6H2ELJ2</accession>
<evidence type="ECO:0000313" key="2">
    <source>
        <dbReference type="Proteomes" id="UP000502298"/>
    </source>
</evidence>
<dbReference type="Pfam" id="PF09572">
    <property type="entry name" value="RE_XamI"/>
    <property type="match status" value="1"/>
</dbReference>
<proteinExistence type="predicted"/>
<evidence type="ECO:0000313" key="1">
    <source>
        <dbReference type="EMBL" id="QJC21939.1"/>
    </source>
</evidence>
<dbReference type="InterPro" id="IPR019072">
    <property type="entry name" value="Restrct_endonuc_II_XamI"/>
</dbReference>
<dbReference type="KEGG" id="arca:HC352_05095"/>
<dbReference type="AlphaFoldDB" id="A0A6H2ELJ2"/>
<keyword evidence="1" id="KW-0378">Hydrolase</keyword>
<name>A0A6H2ELJ2_9ACTO</name>
<keyword evidence="2" id="KW-1185">Reference proteome</keyword>
<dbReference type="GO" id="GO:0003677">
    <property type="term" value="F:DNA binding"/>
    <property type="evidence" value="ECO:0007669"/>
    <property type="project" value="InterPro"/>
</dbReference>
<organism evidence="1 2">
    <name type="scientific">Arcanobacterium buesumense</name>
    <dbReference type="NCBI Taxonomy" id="2722751"/>
    <lineage>
        <taxon>Bacteria</taxon>
        <taxon>Bacillati</taxon>
        <taxon>Actinomycetota</taxon>
        <taxon>Actinomycetes</taxon>
        <taxon>Actinomycetales</taxon>
        <taxon>Actinomycetaceae</taxon>
        <taxon>Arcanobacterium</taxon>
    </lineage>
</organism>
<reference evidence="1 2" key="1">
    <citation type="submission" date="2020-03" db="EMBL/GenBank/DDBJ databases">
        <title>Complete genome of Arcanobacterium buesumensis sp. nov. strain 2701.</title>
        <authorList>
            <person name="Borowiak M."/>
            <person name="Alssahen M."/>
            <person name="Laemmler C."/>
            <person name="Malorny B."/>
            <person name="Hassan A."/>
            <person name="Prenger-Berninghoff E."/>
            <person name="Ploetz M."/>
            <person name="Abdulmawjood A."/>
        </authorList>
    </citation>
    <scope>NUCLEOTIDE SEQUENCE [LARGE SCALE GENOMIC DNA]</scope>
    <source>
        <strain evidence="1 2">2701</strain>
    </source>
</reference>
<gene>
    <name evidence="1" type="ORF">HC352_05095</name>
</gene>
<dbReference type="Proteomes" id="UP000502298">
    <property type="component" value="Chromosome"/>
</dbReference>
<dbReference type="EMBL" id="CP050804">
    <property type="protein sequence ID" value="QJC21939.1"/>
    <property type="molecule type" value="Genomic_DNA"/>
</dbReference>
<keyword evidence="1" id="KW-0540">Nuclease</keyword>
<sequence>MVTAPTIARDRFVVLANVPRSLVEGLEEEHLSSRMSDAVHCQNLNKIIAIIIELLVDPF</sequence>
<dbReference type="GO" id="GO:0009307">
    <property type="term" value="P:DNA restriction-modification system"/>
    <property type="evidence" value="ECO:0007669"/>
    <property type="project" value="InterPro"/>
</dbReference>
<keyword evidence="1" id="KW-0255">Endonuclease</keyword>